<feature type="compositionally biased region" description="Basic and acidic residues" evidence="3">
    <location>
        <begin position="19"/>
        <end position="30"/>
    </location>
</feature>
<organism evidence="5 6">
    <name type="scientific">Cerrena zonata</name>
    <dbReference type="NCBI Taxonomy" id="2478898"/>
    <lineage>
        <taxon>Eukaryota</taxon>
        <taxon>Fungi</taxon>
        <taxon>Dikarya</taxon>
        <taxon>Basidiomycota</taxon>
        <taxon>Agaricomycotina</taxon>
        <taxon>Agaricomycetes</taxon>
        <taxon>Polyporales</taxon>
        <taxon>Cerrenaceae</taxon>
        <taxon>Cerrena</taxon>
    </lineage>
</organism>
<dbReference type="PROSITE" id="PS50102">
    <property type="entry name" value="RRM"/>
    <property type="match status" value="1"/>
</dbReference>
<evidence type="ECO:0000256" key="3">
    <source>
        <dbReference type="SAM" id="MobiDB-lite"/>
    </source>
</evidence>
<dbReference type="EMBL" id="JASBNA010000073">
    <property type="protein sequence ID" value="KAK7678304.1"/>
    <property type="molecule type" value="Genomic_DNA"/>
</dbReference>
<dbReference type="InterPro" id="IPR012677">
    <property type="entry name" value="Nucleotide-bd_a/b_plait_sf"/>
</dbReference>
<dbReference type="AlphaFoldDB" id="A0AAW0FHA6"/>
<feature type="compositionally biased region" description="Low complexity" evidence="3">
    <location>
        <begin position="31"/>
        <end position="45"/>
    </location>
</feature>
<feature type="compositionally biased region" description="Basic and acidic residues" evidence="3">
    <location>
        <begin position="227"/>
        <end position="236"/>
    </location>
</feature>
<dbReference type="GO" id="GO:0003729">
    <property type="term" value="F:mRNA binding"/>
    <property type="evidence" value="ECO:0007669"/>
    <property type="project" value="TreeGrafter"/>
</dbReference>
<dbReference type="Proteomes" id="UP001385951">
    <property type="component" value="Unassembled WGS sequence"/>
</dbReference>
<keyword evidence="1 2" id="KW-0694">RNA-binding</keyword>
<evidence type="ECO:0000259" key="4">
    <source>
        <dbReference type="PROSITE" id="PS50102"/>
    </source>
</evidence>
<reference evidence="5 6" key="1">
    <citation type="submission" date="2022-09" db="EMBL/GenBank/DDBJ databases">
        <authorList>
            <person name="Palmer J.M."/>
        </authorList>
    </citation>
    <scope>NUCLEOTIDE SEQUENCE [LARGE SCALE GENOMIC DNA]</scope>
    <source>
        <strain evidence="5 6">DSM 7382</strain>
    </source>
</reference>
<feature type="region of interest" description="Disordered" evidence="3">
    <location>
        <begin position="165"/>
        <end position="254"/>
    </location>
</feature>
<accession>A0AAW0FHA6</accession>
<dbReference type="Pfam" id="PF00076">
    <property type="entry name" value="RRM_1"/>
    <property type="match status" value="1"/>
</dbReference>
<dbReference type="InterPro" id="IPR025715">
    <property type="entry name" value="FoP_C"/>
</dbReference>
<name>A0AAW0FHA6_9APHY</name>
<dbReference type="InterPro" id="IPR000504">
    <property type="entry name" value="RRM_dom"/>
</dbReference>
<dbReference type="GO" id="GO:0005634">
    <property type="term" value="C:nucleus"/>
    <property type="evidence" value="ECO:0007669"/>
    <property type="project" value="TreeGrafter"/>
</dbReference>
<dbReference type="Pfam" id="PF13865">
    <property type="entry name" value="FoP_duplication"/>
    <property type="match status" value="1"/>
</dbReference>
<dbReference type="SUPFAM" id="SSF54928">
    <property type="entry name" value="RNA-binding domain, RBD"/>
    <property type="match status" value="1"/>
</dbReference>
<evidence type="ECO:0000256" key="2">
    <source>
        <dbReference type="PROSITE-ProRule" id="PRU00176"/>
    </source>
</evidence>
<dbReference type="InterPro" id="IPR051229">
    <property type="entry name" value="ALYREF_mRNA_export"/>
</dbReference>
<dbReference type="SMART" id="SM00360">
    <property type="entry name" value="RRM"/>
    <property type="match status" value="1"/>
</dbReference>
<sequence length="254" mass="27950">MAASRGDRKPYSRPAARPRASDGEWLHDRAPGAARNRTRTNNNKTDFNRDADEQANISSEPSAKLVVSNLHYEITPRDLAAVFGAKGTLVREPLIRYDRSGRSSGVAIITYETAAEASIAKQEYDGRLCKDQPMAIEFYNPAPKRMASAPSLINRIQKPALLDRLEQDRGDKNGRAPQGPGPVRNRRQPRHSTGNTPNPNTNRPPRNAPKGRRAPNKPVTAEDLDKELDNFMKEDNNVTAAPPVPAANGDVEMA</sequence>
<evidence type="ECO:0000313" key="5">
    <source>
        <dbReference type="EMBL" id="KAK7678304.1"/>
    </source>
</evidence>
<dbReference type="Gene3D" id="3.30.70.330">
    <property type="match status" value="1"/>
</dbReference>
<evidence type="ECO:0000313" key="6">
    <source>
        <dbReference type="Proteomes" id="UP001385951"/>
    </source>
</evidence>
<feature type="compositionally biased region" description="Basic and acidic residues" evidence="3">
    <location>
        <begin position="1"/>
        <end position="10"/>
    </location>
</feature>
<dbReference type="SMART" id="SM01218">
    <property type="entry name" value="FoP_duplication"/>
    <property type="match status" value="1"/>
</dbReference>
<evidence type="ECO:0000256" key="1">
    <source>
        <dbReference type="ARBA" id="ARBA00022884"/>
    </source>
</evidence>
<comment type="caution">
    <text evidence="5">The sequence shown here is derived from an EMBL/GenBank/DDBJ whole genome shotgun (WGS) entry which is preliminary data.</text>
</comment>
<dbReference type="PANTHER" id="PTHR19965">
    <property type="entry name" value="RNA AND EXPORT FACTOR BINDING PROTEIN"/>
    <property type="match status" value="1"/>
</dbReference>
<dbReference type="InterPro" id="IPR035979">
    <property type="entry name" value="RBD_domain_sf"/>
</dbReference>
<proteinExistence type="predicted"/>
<feature type="compositionally biased region" description="Basic and acidic residues" evidence="3">
    <location>
        <begin position="165"/>
        <end position="174"/>
    </location>
</feature>
<dbReference type="PANTHER" id="PTHR19965:SF35">
    <property type="entry name" value="RNA ANNEALING PROTEIN YRA1"/>
    <property type="match status" value="1"/>
</dbReference>
<feature type="region of interest" description="Disordered" evidence="3">
    <location>
        <begin position="1"/>
        <end position="57"/>
    </location>
</feature>
<protein>
    <recommendedName>
        <fullName evidence="4">RRM domain-containing protein</fullName>
    </recommendedName>
</protein>
<gene>
    <name evidence="5" type="ORF">QCA50_018652</name>
</gene>
<keyword evidence="6" id="KW-1185">Reference proteome</keyword>
<feature type="domain" description="RRM" evidence="4">
    <location>
        <begin position="63"/>
        <end position="141"/>
    </location>
</feature>
<dbReference type="GO" id="GO:0006406">
    <property type="term" value="P:mRNA export from nucleus"/>
    <property type="evidence" value="ECO:0007669"/>
    <property type="project" value="TreeGrafter"/>
</dbReference>
<feature type="compositionally biased region" description="Low complexity" evidence="3">
    <location>
        <begin position="195"/>
        <end position="205"/>
    </location>
</feature>